<accession>A0A1J5S0B0</accession>
<dbReference type="EMBL" id="MLJW01000083">
    <property type="protein sequence ID" value="OIR01554.1"/>
    <property type="molecule type" value="Genomic_DNA"/>
</dbReference>
<gene>
    <name evidence="1" type="ORF">GALL_164560</name>
</gene>
<sequence length="158" mass="17711">MNTADVIERFAVPASDGTDPDSCWLVVINREEARIFRSLTHGTQPSEVRRQRTQATLRHSERIAGFFRRPKAPAPHCFLEPLAGALKEADRLIVFGSGKGVASQMHQFVAWLHARYPALARRIVTCLVVDEHHMTDAQMLAHARASLSARRTLVFDSL</sequence>
<organism evidence="1">
    <name type="scientific">mine drainage metagenome</name>
    <dbReference type="NCBI Taxonomy" id="410659"/>
    <lineage>
        <taxon>unclassified sequences</taxon>
        <taxon>metagenomes</taxon>
        <taxon>ecological metagenomes</taxon>
    </lineage>
</organism>
<dbReference type="AlphaFoldDB" id="A0A1J5S0B0"/>
<evidence type="ECO:0000313" key="1">
    <source>
        <dbReference type="EMBL" id="OIR01554.1"/>
    </source>
</evidence>
<protein>
    <submittedName>
        <fullName evidence="1">Uncharacterized protein</fullName>
    </submittedName>
</protein>
<reference evidence="1" key="1">
    <citation type="submission" date="2016-10" db="EMBL/GenBank/DDBJ databases">
        <title>Sequence of Gallionella enrichment culture.</title>
        <authorList>
            <person name="Poehlein A."/>
            <person name="Muehling M."/>
            <person name="Daniel R."/>
        </authorList>
    </citation>
    <scope>NUCLEOTIDE SEQUENCE</scope>
</reference>
<name>A0A1J5S0B0_9ZZZZ</name>
<comment type="caution">
    <text evidence="1">The sequence shown here is derived from an EMBL/GenBank/DDBJ whole genome shotgun (WGS) entry which is preliminary data.</text>
</comment>
<proteinExistence type="predicted"/>